<accession>A0A0G4HLY3</accession>
<gene>
    <name evidence="3" type="ORF">Cvel_7438</name>
</gene>
<evidence type="ECO:0000256" key="1">
    <source>
        <dbReference type="SAM" id="MobiDB-lite"/>
    </source>
</evidence>
<dbReference type="AlphaFoldDB" id="A0A0G4HLY3"/>
<evidence type="ECO:0000313" key="3">
    <source>
        <dbReference type="EMBL" id="CEM45197.1"/>
    </source>
</evidence>
<feature type="compositionally biased region" description="Basic and acidic residues" evidence="1">
    <location>
        <begin position="182"/>
        <end position="195"/>
    </location>
</feature>
<keyword evidence="2" id="KW-1133">Transmembrane helix</keyword>
<name>A0A0G4HLY3_9ALVE</name>
<feature type="region of interest" description="Disordered" evidence="1">
    <location>
        <begin position="181"/>
        <end position="201"/>
    </location>
</feature>
<reference evidence="3" key="1">
    <citation type="submission" date="2014-11" db="EMBL/GenBank/DDBJ databases">
        <authorList>
            <person name="Otto D Thomas"/>
            <person name="Naeem Raeece"/>
        </authorList>
    </citation>
    <scope>NUCLEOTIDE SEQUENCE</scope>
</reference>
<organism evidence="3">
    <name type="scientific">Chromera velia CCMP2878</name>
    <dbReference type="NCBI Taxonomy" id="1169474"/>
    <lineage>
        <taxon>Eukaryota</taxon>
        <taxon>Sar</taxon>
        <taxon>Alveolata</taxon>
        <taxon>Colpodellida</taxon>
        <taxon>Chromeraceae</taxon>
        <taxon>Chromera</taxon>
    </lineage>
</organism>
<dbReference type="VEuPathDB" id="CryptoDB:Cvel_7438"/>
<feature type="transmembrane region" description="Helical" evidence="2">
    <location>
        <begin position="130"/>
        <end position="149"/>
    </location>
</feature>
<protein>
    <submittedName>
        <fullName evidence="3">Uncharacterized protein</fullName>
    </submittedName>
</protein>
<dbReference type="EMBL" id="CDMZ01003126">
    <property type="protein sequence ID" value="CEM45197.1"/>
    <property type="molecule type" value="Genomic_DNA"/>
</dbReference>
<keyword evidence="2" id="KW-0472">Membrane</keyword>
<evidence type="ECO:0000256" key="2">
    <source>
        <dbReference type="SAM" id="Phobius"/>
    </source>
</evidence>
<dbReference type="PhylomeDB" id="A0A0G4HLY3"/>
<proteinExistence type="predicted"/>
<keyword evidence="2" id="KW-0812">Transmembrane</keyword>
<sequence length="201" mass="23160">MTVEVRKKNVIKRSLVGMNKAEASEEGEEVEAEEGAGVQEAEDEWRKYEAWEAMGVGDRLRFRCDSGVLLQKGSVPSALDQKVEEQYSSSGVECQWVDSEEHRKRPRFQKLPWGGLYCIRSTGAILLRNFLLAFVALLVAVAVWVLVWYDSKEKWRRRRIARRLNLQRLVVPPEGADVSEMITERPRSLAEQETRARRRAQ</sequence>